<reference evidence="1 2" key="1">
    <citation type="submission" date="2019-06" db="EMBL/GenBank/DDBJ databases">
        <authorList>
            <person name="Palmer J.M."/>
        </authorList>
    </citation>
    <scope>NUCLEOTIDE SEQUENCE [LARGE SCALE GENOMIC DNA]</scope>
    <source>
        <strain evidence="1 2">TWF102</strain>
    </source>
</reference>
<proteinExistence type="predicted"/>
<dbReference type="AlphaFoldDB" id="A0A7C8NF02"/>
<evidence type="ECO:0000313" key="2">
    <source>
        <dbReference type="Proteomes" id="UP000475325"/>
    </source>
</evidence>
<protein>
    <submittedName>
        <fullName evidence="1">Uncharacterized protein</fullName>
    </submittedName>
</protein>
<comment type="caution">
    <text evidence="1">The sequence shown here is derived from an EMBL/GenBank/DDBJ whole genome shotgun (WGS) entry which is preliminary data.</text>
</comment>
<evidence type="ECO:0000313" key="1">
    <source>
        <dbReference type="EMBL" id="KAF3112907.1"/>
    </source>
</evidence>
<name>A0A7C8NF02_ORBOL</name>
<sequence length="159" mass="17977">MTLDSLHPRWHGLWRYPETRHREDIFDSLAPSIEPYDQSDKINLLNLGSLVQSLPIGLANGNKCPNFYRRFGGLMFSIRTQKIVFSSPAIHDSGDEILALSKCHLHICNENAFIKLRVFVIRIIGEYFAPVAQKKLKSFQAGGEIHNGAWQEGGSNLMP</sequence>
<dbReference type="EMBL" id="WIQW01000002">
    <property type="protein sequence ID" value="KAF3112907.1"/>
    <property type="molecule type" value="Genomic_DNA"/>
</dbReference>
<dbReference type="Proteomes" id="UP000475325">
    <property type="component" value="Unassembled WGS sequence"/>
</dbReference>
<accession>A0A7C8NF02</accession>
<organism evidence="1 2">
    <name type="scientific">Orbilia oligospora</name>
    <name type="common">Nematode-trapping fungus</name>
    <name type="synonym">Arthrobotrys oligospora</name>
    <dbReference type="NCBI Taxonomy" id="2813651"/>
    <lineage>
        <taxon>Eukaryota</taxon>
        <taxon>Fungi</taxon>
        <taxon>Dikarya</taxon>
        <taxon>Ascomycota</taxon>
        <taxon>Pezizomycotina</taxon>
        <taxon>Orbiliomycetes</taxon>
        <taxon>Orbiliales</taxon>
        <taxon>Orbiliaceae</taxon>
        <taxon>Orbilia</taxon>
    </lineage>
</organism>
<gene>
    <name evidence="1" type="ORF">TWF102_004293</name>
</gene>